<sequence>MSLPNIFRILRIRVSGARQVGGASGIRVSSRAATVTRAQHHLERRKPSISSIRSHHLLLPLTPHKNVYFRNVPVNVTAM</sequence>
<keyword evidence="2" id="KW-1185">Reference proteome</keyword>
<protein>
    <submittedName>
        <fullName evidence="1">Uncharacterized protein</fullName>
    </submittedName>
</protein>
<dbReference type="Proteomes" id="UP000324222">
    <property type="component" value="Unassembled WGS sequence"/>
</dbReference>
<evidence type="ECO:0000313" key="2">
    <source>
        <dbReference type="Proteomes" id="UP000324222"/>
    </source>
</evidence>
<comment type="caution">
    <text evidence="1">The sequence shown here is derived from an EMBL/GenBank/DDBJ whole genome shotgun (WGS) entry which is preliminary data.</text>
</comment>
<name>A0A5B7K8W0_PORTR</name>
<evidence type="ECO:0000313" key="1">
    <source>
        <dbReference type="EMBL" id="MPD03266.1"/>
    </source>
</evidence>
<organism evidence="1 2">
    <name type="scientific">Portunus trituberculatus</name>
    <name type="common">Swimming crab</name>
    <name type="synonym">Neptunus trituberculatus</name>
    <dbReference type="NCBI Taxonomy" id="210409"/>
    <lineage>
        <taxon>Eukaryota</taxon>
        <taxon>Metazoa</taxon>
        <taxon>Ecdysozoa</taxon>
        <taxon>Arthropoda</taxon>
        <taxon>Crustacea</taxon>
        <taxon>Multicrustacea</taxon>
        <taxon>Malacostraca</taxon>
        <taxon>Eumalacostraca</taxon>
        <taxon>Eucarida</taxon>
        <taxon>Decapoda</taxon>
        <taxon>Pleocyemata</taxon>
        <taxon>Brachyura</taxon>
        <taxon>Eubrachyura</taxon>
        <taxon>Portunoidea</taxon>
        <taxon>Portunidae</taxon>
        <taxon>Portuninae</taxon>
        <taxon>Portunus</taxon>
    </lineage>
</organism>
<accession>A0A5B7K8W0</accession>
<reference evidence="1 2" key="1">
    <citation type="submission" date="2019-05" db="EMBL/GenBank/DDBJ databases">
        <title>Another draft genome of Portunus trituberculatus and its Hox gene families provides insights of decapod evolution.</title>
        <authorList>
            <person name="Jeong J.-H."/>
            <person name="Song I."/>
            <person name="Kim S."/>
            <person name="Choi T."/>
            <person name="Kim D."/>
            <person name="Ryu S."/>
            <person name="Kim W."/>
        </authorList>
    </citation>
    <scope>NUCLEOTIDE SEQUENCE [LARGE SCALE GENOMIC DNA]</scope>
    <source>
        <tissue evidence="1">Muscle</tissue>
    </source>
</reference>
<dbReference type="AlphaFoldDB" id="A0A5B7K8W0"/>
<dbReference type="EMBL" id="VSRR010135439">
    <property type="protein sequence ID" value="MPD03266.1"/>
    <property type="molecule type" value="Genomic_DNA"/>
</dbReference>
<proteinExistence type="predicted"/>
<gene>
    <name evidence="1" type="ORF">E2C01_098894</name>
</gene>